<comment type="subcellular location">
    <subcellularLocation>
        <location evidence="1">Membrane</location>
        <topology evidence="1">Multi-pass membrane protein</topology>
    </subcellularLocation>
</comment>
<feature type="transmembrane region" description="Helical" evidence="5">
    <location>
        <begin position="21"/>
        <end position="43"/>
    </location>
</feature>
<organism evidence="7 8">
    <name type="scientific">Truepera radiovictrix (strain DSM 17093 / CIP 108686 / LMG 22925 / RQ-24)</name>
    <dbReference type="NCBI Taxonomy" id="649638"/>
    <lineage>
        <taxon>Bacteria</taxon>
        <taxon>Thermotogati</taxon>
        <taxon>Deinococcota</taxon>
        <taxon>Deinococci</taxon>
        <taxon>Trueperales</taxon>
        <taxon>Trueperaceae</taxon>
        <taxon>Truepera</taxon>
    </lineage>
</organism>
<feature type="domain" description="O-antigen ligase-related" evidence="6">
    <location>
        <begin position="251"/>
        <end position="435"/>
    </location>
</feature>
<evidence type="ECO:0000313" key="8">
    <source>
        <dbReference type="Proteomes" id="UP000000379"/>
    </source>
</evidence>
<dbReference type="OrthoDB" id="453707at2"/>
<dbReference type="eggNOG" id="COG3307">
    <property type="taxonomic scope" value="Bacteria"/>
</dbReference>
<feature type="transmembrane region" description="Helical" evidence="5">
    <location>
        <begin position="220"/>
        <end position="238"/>
    </location>
</feature>
<feature type="transmembrane region" description="Helical" evidence="5">
    <location>
        <begin position="419"/>
        <end position="445"/>
    </location>
</feature>
<keyword evidence="4 5" id="KW-0472">Membrane</keyword>
<keyword evidence="3 5" id="KW-1133">Transmembrane helix</keyword>
<gene>
    <name evidence="7" type="ordered locus">Trad_2123</name>
</gene>
<protein>
    <submittedName>
        <fullName evidence="7">O-antigen polymerase</fullName>
    </submittedName>
</protein>
<dbReference type="Pfam" id="PF04932">
    <property type="entry name" value="Wzy_C"/>
    <property type="match status" value="1"/>
</dbReference>
<dbReference type="InterPro" id="IPR007016">
    <property type="entry name" value="O-antigen_ligase-rel_domated"/>
</dbReference>
<feature type="transmembrane region" description="Helical" evidence="5">
    <location>
        <begin position="291"/>
        <end position="311"/>
    </location>
</feature>
<evidence type="ECO:0000256" key="1">
    <source>
        <dbReference type="ARBA" id="ARBA00004141"/>
    </source>
</evidence>
<dbReference type="GO" id="GO:0016020">
    <property type="term" value="C:membrane"/>
    <property type="evidence" value="ECO:0007669"/>
    <property type="project" value="UniProtKB-SubCell"/>
</dbReference>
<dbReference type="RefSeq" id="WP_013178600.1">
    <property type="nucleotide sequence ID" value="NC_014221.1"/>
</dbReference>
<evidence type="ECO:0000256" key="2">
    <source>
        <dbReference type="ARBA" id="ARBA00022692"/>
    </source>
</evidence>
<keyword evidence="8" id="KW-1185">Reference proteome</keyword>
<proteinExistence type="predicted"/>
<dbReference type="EMBL" id="CP002049">
    <property type="protein sequence ID" value="ADI15236.1"/>
    <property type="molecule type" value="Genomic_DNA"/>
</dbReference>
<evidence type="ECO:0000259" key="6">
    <source>
        <dbReference type="Pfam" id="PF04932"/>
    </source>
</evidence>
<evidence type="ECO:0000256" key="4">
    <source>
        <dbReference type="ARBA" id="ARBA00023136"/>
    </source>
</evidence>
<evidence type="ECO:0000256" key="3">
    <source>
        <dbReference type="ARBA" id="ARBA00022989"/>
    </source>
</evidence>
<reference evidence="8" key="1">
    <citation type="submission" date="2010-05" db="EMBL/GenBank/DDBJ databases">
        <title>The complete genome of Truepera radiovictris DSM 17093.</title>
        <authorList>
            <consortium name="US DOE Joint Genome Institute (JGI-PGF)"/>
            <person name="Lucas S."/>
            <person name="Copeland A."/>
            <person name="Lapidus A."/>
            <person name="Glavina del Rio T."/>
            <person name="Dalin E."/>
            <person name="Tice H."/>
            <person name="Bruce D."/>
            <person name="Goodwin L."/>
            <person name="Pitluck S."/>
            <person name="Kyrpides N."/>
            <person name="Mavromatis K."/>
            <person name="Ovchinnikova G."/>
            <person name="Munk A.C."/>
            <person name="Detter J.C."/>
            <person name="Han C."/>
            <person name="Tapia R."/>
            <person name="Land M."/>
            <person name="Hauser L."/>
            <person name="Markowitz V."/>
            <person name="Cheng J.-F."/>
            <person name="Hugenholtz P."/>
            <person name="Woyke T."/>
            <person name="Wu D."/>
            <person name="Tindall B."/>
            <person name="Pomrenke H.G."/>
            <person name="Brambilla E."/>
            <person name="Klenk H.-P."/>
            <person name="Eisen J.A."/>
        </authorList>
    </citation>
    <scope>NUCLEOTIDE SEQUENCE [LARGE SCALE GENOMIC DNA]</scope>
    <source>
        <strain evidence="8">DSM 17093 / CIP 108686 / LMG 22925 / RQ-24</strain>
    </source>
</reference>
<feature type="transmembrane region" description="Helical" evidence="5">
    <location>
        <begin position="55"/>
        <end position="75"/>
    </location>
</feature>
<dbReference type="PANTHER" id="PTHR37422:SF13">
    <property type="entry name" value="LIPOPOLYSACCHARIDE BIOSYNTHESIS PROTEIN PA4999-RELATED"/>
    <property type="match status" value="1"/>
</dbReference>
<keyword evidence="2 5" id="KW-0812">Transmembrane</keyword>
<feature type="transmembrane region" description="Helical" evidence="5">
    <location>
        <begin position="451"/>
        <end position="469"/>
    </location>
</feature>
<feature type="transmembrane region" description="Helical" evidence="5">
    <location>
        <begin position="136"/>
        <end position="153"/>
    </location>
</feature>
<dbReference type="PANTHER" id="PTHR37422">
    <property type="entry name" value="TEICHURONIC ACID BIOSYNTHESIS PROTEIN TUAE"/>
    <property type="match status" value="1"/>
</dbReference>
<evidence type="ECO:0000256" key="5">
    <source>
        <dbReference type="SAM" id="Phobius"/>
    </source>
</evidence>
<feature type="transmembrane region" description="Helical" evidence="5">
    <location>
        <begin position="250"/>
        <end position="279"/>
    </location>
</feature>
<feature type="transmembrane region" description="Helical" evidence="5">
    <location>
        <begin position="96"/>
        <end position="116"/>
    </location>
</feature>
<dbReference type="KEGG" id="tra:Trad_2123"/>
<dbReference type="HOGENOM" id="CLU_658783_0_0_0"/>
<reference evidence="7 8" key="2">
    <citation type="journal article" date="2011" name="Stand. Genomic Sci.">
        <title>Complete genome sequence of Truepera radiovictrix type strain (RQ-24).</title>
        <authorList>
            <person name="Ivanova N."/>
            <person name="Rohde C."/>
            <person name="Munk C."/>
            <person name="Nolan M."/>
            <person name="Lucas S."/>
            <person name="Del Rio T.G."/>
            <person name="Tice H."/>
            <person name="Deshpande S."/>
            <person name="Cheng J.F."/>
            <person name="Tapia R."/>
            <person name="Han C."/>
            <person name="Goodwin L."/>
            <person name="Pitluck S."/>
            <person name="Liolios K."/>
            <person name="Mavromatis K."/>
            <person name="Mikhailova N."/>
            <person name="Pati A."/>
            <person name="Chen A."/>
            <person name="Palaniappan K."/>
            <person name="Land M."/>
            <person name="Hauser L."/>
            <person name="Chang Y.J."/>
            <person name="Jeffries C.D."/>
            <person name="Brambilla E."/>
            <person name="Rohde M."/>
            <person name="Goker M."/>
            <person name="Tindall B.J."/>
            <person name="Woyke T."/>
            <person name="Bristow J."/>
            <person name="Eisen J.A."/>
            <person name="Markowitz V."/>
            <person name="Hugenholtz P."/>
            <person name="Kyrpides N.C."/>
            <person name="Klenk H.P."/>
            <person name="Lapidus A."/>
        </authorList>
    </citation>
    <scope>NUCLEOTIDE SEQUENCE [LARGE SCALE GENOMIC DNA]</scope>
    <source>
        <strain evidence="8">DSM 17093 / CIP 108686 / LMG 22925 / RQ-24</strain>
    </source>
</reference>
<accession>D7CRE8</accession>
<sequence length="510" mass="55788">MTSERARGGAPSRTPWWQLDLTDLGFVYGVLLALSLTLINPWGTPRGGIWTDPKVYTLIALALLTWTVLGGVAVTRWRRRPTSPVSLLRRAPLSRLWVAAALLWLAFLASGFVTVLLSPVSFQSALMPQVEMGDGWVYWAWTAAFTLGNALLLARFPTLFKAQLLGLLAGGVISSLAVAAQSWNWQLDFTATMGRTLSPVWLESRIHQGQMPIGLTSNRGHVAFILAALAVLSALSHLRGWLRAHVAWPLYALLLVGLYLTSSRGPQLAFAVGMLYLFVRFWRERPARAKLLALGAPLILGVLALGVIGLGPSRNLPSLRLALTNLDAFTSARAYLWPSAVAGIRERPLFGWGFNGYGLAWPHVNDFDERWAIQLARDARGQAIGVVSIGRHNHNFFQYVGTDGNLYLGRVLTNKAHNIVLDTAVSVGLVGLLLYGALFGVFVYAAARGRGYGLEAIAVVYLAFGFTWFESAQYSHLAWWALSAGLAFALPRAREVVQQPVNVVRRDPAA</sequence>
<dbReference type="Proteomes" id="UP000000379">
    <property type="component" value="Chromosome"/>
</dbReference>
<name>D7CRE8_TRURR</name>
<dbReference type="AlphaFoldDB" id="D7CRE8"/>
<evidence type="ECO:0000313" key="7">
    <source>
        <dbReference type="EMBL" id="ADI15236.1"/>
    </source>
</evidence>
<dbReference type="InterPro" id="IPR051533">
    <property type="entry name" value="WaaL-like"/>
</dbReference>
<dbReference type="STRING" id="649638.Trad_2123"/>
<feature type="transmembrane region" description="Helical" evidence="5">
    <location>
        <begin position="165"/>
        <end position="183"/>
    </location>
</feature>